<evidence type="ECO:0000256" key="1">
    <source>
        <dbReference type="ARBA" id="ARBA00010062"/>
    </source>
</evidence>
<dbReference type="EMBL" id="JAHCMY010000001">
    <property type="protein sequence ID" value="MBS9522691.1"/>
    <property type="molecule type" value="Genomic_DNA"/>
</dbReference>
<dbReference type="InterPro" id="IPR011990">
    <property type="entry name" value="TPR-like_helical_dom_sf"/>
</dbReference>
<dbReference type="SUPFAM" id="SSF48452">
    <property type="entry name" value="TPR-like"/>
    <property type="match status" value="1"/>
</dbReference>
<dbReference type="Gene3D" id="1.25.40.10">
    <property type="entry name" value="Tetratricopeptide repeat domain"/>
    <property type="match status" value="1"/>
</dbReference>
<comment type="similarity">
    <text evidence="1">Belongs to the leucine-binding protein family.</text>
</comment>
<sequence length="555" mass="63792">MKKLFLLSVFLISFTALFAQEQRDLQNYNRGKQLVSYGNWEEAMEVLRPYLDNRRYGSLSNYAHFHFARAAYGNGQHELAKGTLQTLLDNRSWQHQDEARYLLALSLFSQNKNSEALNEIDKIQDPSIRQEAERATFDFLQNANLSWMVLNLRNFGEKNKGFALALRKQLEEKTVMSTEERRVYNEVKSVRAQEGEKSDRKRQVNQVLEVAVVLPFNYNGGSGVSRLQGNNFVFEYYQGLKLAVEEAKKEGVDILIRTFDTERSEAVTERILEDPFFRMADVIVGPIYPEEVAVVSLFAEQQGIPQINPLSNLDDNLEVAEKSYLFRPSTRSMSKGILDYAQRKTPEKKIAIGYSASSKDELLAKQLTEEARRKGFQIVKSEKIEGRNTRDFFSSLGIERGGSPSANLVIILSDDPNVASPTFGVVESINSRVPILVPDSWLYFNFASFEMLEHQNIHFIGNNTLDFESPDLEPFREEFFEKYQVFPGIFAHLGYETIYWIQENLNPDKGFDFAQNLRRAGFQKGKLTFGFDFSNERANQYVPIMRLEKGTLEIE</sequence>
<dbReference type="Pfam" id="PF13458">
    <property type="entry name" value="Peripla_BP_6"/>
    <property type="match status" value="1"/>
</dbReference>
<dbReference type="AlphaFoldDB" id="A0AAP2CE69"/>
<dbReference type="InterPro" id="IPR028081">
    <property type="entry name" value="Leu-bd"/>
</dbReference>
<dbReference type="Gene3D" id="3.40.50.2300">
    <property type="match status" value="2"/>
</dbReference>
<name>A0AAP2CE69_9BACT</name>
<protein>
    <submittedName>
        <fullName evidence="5">ABC transporter substrate-binding protein</fullName>
    </submittedName>
</protein>
<keyword evidence="2 3" id="KW-0732">Signal</keyword>
<dbReference type="RefSeq" id="WP_213943582.1">
    <property type="nucleotide sequence ID" value="NZ_JAHCMY010000001.1"/>
</dbReference>
<dbReference type="Proteomes" id="UP001319104">
    <property type="component" value="Unassembled WGS sequence"/>
</dbReference>
<organism evidence="5 6">
    <name type="scientific">Litoribacter ruber</name>
    <dbReference type="NCBI Taxonomy" id="702568"/>
    <lineage>
        <taxon>Bacteria</taxon>
        <taxon>Pseudomonadati</taxon>
        <taxon>Bacteroidota</taxon>
        <taxon>Cytophagia</taxon>
        <taxon>Cytophagales</taxon>
        <taxon>Cyclobacteriaceae</taxon>
        <taxon>Litoribacter</taxon>
    </lineage>
</organism>
<evidence type="ECO:0000313" key="5">
    <source>
        <dbReference type="EMBL" id="MBS9522691.1"/>
    </source>
</evidence>
<evidence type="ECO:0000256" key="2">
    <source>
        <dbReference type="ARBA" id="ARBA00022729"/>
    </source>
</evidence>
<proteinExistence type="inferred from homology"/>
<dbReference type="SUPFAM" id="SSF53822">
    <property type="entry name" value="Periplasmic binding protein-like I"/>
    <property type="match status" value="1"/>
</dbReference>
<evidence type="ECO:0000259" key="4">
    <source>
        <dbReference type="Pfam" id="PF13458"/>
    </source>
</evidence>
<reference evidence="5 6" key="1">
    <citation type="submission" date="2021-05" db="EMBL/GenBank/DDBJ databases">
        <authorList>
            <person name="Zhang Z.D."/>
            <person name="Osman G."/>
        </authorList>
    </citation>
    <scope>NUCLEOTIDE SEQUENCE [LARGE SCALE GENOMIC DNA]</scope>
    <source>
        <strain evidence="5 6">KCTC 32217</strain>
    </source>
</reference>
<accession>A0AAP2CE69</accession>
<dbReference type="InterPro" id="IPR028082">
    <property type="entry name" value="Peripla_BP_I"/>
</dbReference>
<evidence type="ECO:0000256" key="3">
    <source>
        <dbReference type="SAM" id="SignalP"/>
    </source>
</evidence>
<feature type="signal peptide" evidence="3">
    <location>
        <begin position="1"/>
        <end position="19"/>
    </location>
</feature>
<evidence type="ECO:0000313" key="6">
    <source>
        <dbReference type="Proteomes" id="UP001319104"/>
    </source>
</evidence>
<comment type="caution">
    <text evidence="5">The sequence shown here is derived from an EMBL/GenBank/DDBJ whole genome shotgun (WGS) entry which is preliminary data.</text>
</comment>
<gene>
    <name evidence="5" type="ORF">KI659_01570</name>
</gene>
<feature type="domain" description="Leucine-binding protein" evidence="4">
    <location>
        <begin position="238"/>
        <end position="548"/>
    </location>
</feature>
<feature type="chain" id="PRO_5042961970" evidence="3">
    <location>
        <begin position="20"/>
        <end position="555"/>
    </location>
</feature>
<keyword evidence="6" id="KW-1185">Reference proteome</keyword>
<dbReference type="CDD" id="cd06268">
    <property type="entry name" value="PBP1_ABC_transporter_LIVBP-like"/>
    <property type="match status" value="1"/>
</dbReference>